<accession>A0ACC1T403</accession>
<organism evidence="1 2">
    <name type="scientific">Phlebia brevispora</name>
    <dbReference type="NCBI Taxonomy" id="194682"/>
    <lineage>
        <taxon>Eukaryota</taxon>
        <taxon>Fungi</taxon>
        <taxon>Dikarya</taxon>
        <taxon>Basidiomycota</taxon>
        <taxon>Agaricomycotina</taxon>
        <taxon>Agaricomycetes</taxon>
        <taxon>Polyporales</taxon>
        <taxon>Meruliaceae</taxon>
        <taxon>Phlebia</taxon>
    </lineage>
</organism>
<comment type="caution">
    <text evidence="1">The sequence shown here is derived from an EMBL/GenBank/DDBJ whole genome shotgun (WGS) entry which is preliminary data.</text>
</comment>
<name>A0ACC1T403_9APHY</name>
<sequence>MGFFMCKWAMPAWRALFARDGPGEGCLTCRACKNTASDDNPVIYRCTQCLHGLHLCAKCCVKAHMHNPLHVVEEWDDRRRFWLKVSLMRLGLVINLGHDGEKCACVTLKPRTITVIHENGVHEVALRFCDCQEKQGEATPEPIQLLEAGFWPGSWKRPRTVITLGLLHQFQILSAQARTNAYDFYNYLARLTDNISPDDVADKYRVFLTATREFYYIKLCKYFDLEPSEKINPASLALLCPACPHLKINMDVDPKSRALNLLYLDAIDPDDVALTEGKAYFAPTEDVKTFLKLAKPTKREKSTCHKFGALGYFGHWGAVSGTIGILCARHMFALPGGAVDLQKGERYANVDVAMLCGLQLWMDLLLHYSVYDINCQYRIHFEDRMEDFRALTAEFSGIRAKYFPNTIPGVGKFHLPAHITYCRYKFSFHYLPGAAMIDGESNERMWAGLNEFANRTREMSAGHRQDVINFFFADQNFKRQNAMAKTLRRKWDAAVEHSQKVKTYVANLEKEIERSSIGAAQLRRWKRRELDWLDKVVDMKKHEDLENPYEPEQEDPGTRAQRMQKLAVEVSNAGLSEGLIGVVEEGIELQESNDIEQFTTQAAAWREKAEAFLSPLVDAAASHLTEEEQQVCAATLVKSAETGQVDEEAENWEPQPPREDGDDDPDPDDPDASKRPKKRTRTSKDTSIEVDEEKAPQPKRRRRRKKSQIASALETMPSVTPTMLSTLVFSARSVRPQQASPSKKRKRNEAESDSRPGGPRQRTAEWLALNSVFIELPSSHDPLLRNQEAMQIAVVIEKTLRQHYGLHLDSMRLHGQKFMVRARGSLKRKWTAIRADAGAYRRIRRVLLALGMSTKDKIFKPLEKDDVKAFTVLTEDQLLGDSKQPPSWIWENMSFIKAQDDESVRNYCIEAYRVLCGDQARAAYARKQAYRYQRLLEGCKRTFKGAGVDVDSLKAPAFEPKEGKSGRESDSPVEKSKDGAPGASTDLVSQPHLCEREIGVERLMQQNWNNSWDQDSAAGEAAEERSVEEETSWGASEEQSTVGDLIDRLGWGAEQTEPGEWDATMLSSGWGVLDAISARKDEEWLEQITDPEVREAMSRRGRVRLVICTKEYELSPAPVITRLNGDFLVLKDLERVRRWFDLDDDVVLDVWDVRRCEWRSVRASQPIYVSGQRSVLARVHGIHSVPKMWREVRLCAEGNDDALGDPKAVNMVDSAV</sequence>
<gene>
    <name evidence="1" type="ORF">NM688_g4199</name>
</gene>
<evidence type="ECO:0000313" key="1">
    <source>
        <dbReference type="EMBL" id="KAJ3552341.1"/>
    </source>
</evidence>
<dbReference type="Proteomes" id="UP001148662">
    <property type="component" value="Unassembled WGS sequence"/>
</dbReference>
<protein>
    <submittedName>
        <fullName evidence="1">Uncharacterized protein</fullName>
    </submittedName>
</protein>
<reference evidence="1" key="1">
    <citation type="submission" date="2022-07" db="EMBL/GenBank/DDBJ databases">
        <title>Genome Sequence of Phlebia brevispora.</title>
        <authorList>
            <person name="Buettner E."/>
        </authorList>
    </citation>
    <scope>NUCLEOTIDE SEQUENCE</scope>
    <source>
        <strain evidence="1">MPL23</strain>
    </source>
</reference>
<dbReference type="EMBL" id="JANHOG010000672">
    <property type="protein sequence ID" value="KAJ3552341.1"/>
    <property type="molecule type" value="Genomic_DNA"/>
</dbReference>
<proteinExistence type="predicted"/>
<keyword evidence="2" id="KW-1185">Reference proteome</keyword>
<evidence type="ECO:0000313" key="2">
    <source>
        <dbReference type="Proteomes" id="UP001148662"/>
    </source>
</evidence>